<reference evidence="2" key="2">
    <citation type="submission" date="2023-06" db="EMBL/GenBank/DDBJ databases">
        <authorList>
            <consortium name="Lawrence Berkeley National Laboratory"/>
            <person name="Haridas S."/>
            <person name="Hensen N."/>
            <person name="Bonometti L."/>
            <person name="Westerberg I."/>
            <person name="Brannstrom I.O."/>
            <person name="Guillou S."/>
            <person name="Cros-Aarteil S."/>
            <person name="Calhoun S."/>
            <person name="Kuo A."/>
            <person name="Mondo S."/>
            <person name="Pangilinan J."/>
            <person name="Riley R."/>
            <person name="Labutti K."/>
            <person name="Andreopoulos B."/>
            <person name="Lipzen A."/>
            <person name="Chen C."/>
            <person name="Yanf M."/>
            <person name="Daum C."/>
            <person name="Ng V."/>
            <person name="Clum A."/>
            <person name="Steindorff A."/>
            <person name="Ohm R."/>
            <person name="Martin F."/>
            <person name="Silar P."/>
            <person name="Natvig D."/>
            <person name="Lalanne C."/>
            <person name="Gautier V."/>
            <person name="Ament-Velasquez S.L."/>
            <person name="Kruys A."/>
            <person name="Hutchinson M.I."/>
            <person name="Powell A.J."/>
            <person name="Barry K."/>
            <person name="Miller A.N."/>
            <person name="Grigoriev I.V."/>
            <person name="Debuchy R."/>
            <person name="Gladieux P."/>
            <person name="Thoren M.H."/>
            <person name="Johannesson H."/>
        </authorList>
    </citation>
    <scope>NUCLEOTIDE SEQUENCE</scope>
    <source>
        <strain evidence="2">CBS 168.71</strain>
    </source>
</reference>
<dbReference type="InterPro" id="IPR036770">
    <property type="entry name" value="Ankyrin_rpt-contain_sf"/>
</dbReference>
<dbReference type="PROSITE" id="PS50088">
    <property type="entry name" value="ANK_REPEAT"/>
    <property type="match status" value="2"/>
</dbReference>
<dbReference type="SUPFAM" id="SSF48403">
    <property type="entry name" value="Ankyrin repeat"/>
    <property type="match status" value="1"/>
</dbReference>
<keyword evidence="1" id="KW-0040">ANK repeat</keyword>
<name>A0AAE0HGV9_9PEZI</name>
<dbReference type="EMBL" id="JAUEPN010000004">
    <property type="protein sequence ID" value="KAK3296323.1"/>
    <property type="molecule type" value="Genomic_DNA"/>
</dbReference>
<reference evidence="2" key="1">
    <citation type="journal article" date="2023" name="Mol. Phylogenet. Evol.">
        <title>Genome-scale phylogeny and comparative genomics of the fungal order Sordariales.</title>
        <authorList>
            <person name="Hensen N."/>
            <person name="Bonometti L."/>
            <person name="Westerberg I."/>
            <person name="Brannstrom I.O."/>
            <person name="Guillou S."/>
            <person name="Cros-Aarteil S."/>
            <person name="Calhoun S."/>
            <person name="Haridas S."/>
            <person name="Kuo A."/>
            <person name="Mondo S."/>
            <person name="Pangilinan J."/>
            <person name="Riley R."/>
            <person name="LaButti K."/>
            <person name="Andreopoulos B."/>
            <person name="Lipzen A."/>
            <person name="Chen C."/>
            <person name="Yan M."/>
            <person name="Daum C."/>
            <person name="Ng V."/>
            <person name="Clum A."/>
            <person name="Steindorff A."/>
            <person name="Ohm R.A."/>
            <person name="Martin F."/>
            <person name="Silar P."/>
            <person name="Natvig D.O."/>
            <person name="Lalanne C."/>
            <person name="Gautier V."/>
            <person name="Ament-Velasquez S.L."/>
            <person name="Kruys A."/>
            <person name="Hutchinson M.I."/>
            <person name="Powell A.J."/>
            <person name="Barry K."/>
            <person name="Miller A.N."/>
            <person name="Grigoriev I.V."/>
            <person name="Debuchy R."/>
            <person name="Gladieux P."/>
            <person name="Hiltunen Thoren M."/>
            <person name="Johannesson H."/>
        </authorList>
    </citation>
    <scope>NUCLEOTIDE SEQUENCE</scope>
    <source>
        <strain evidence="2">CBS 168.71</strain>
    </source>
</reference>
<comment type="caution">
    <text evidence="2">The sequence shown here is derived from an EMBL/GenBank/DDBJ whole genome shotgun (WGS) entry which is preliminary data.</text>
</comment>
<evidence type="ECO:0008006" key="4">
    <source>
        <dbReference type="Google" id="ProtNLM"/>
    </source>
</evidence>
<evidence type="ECO:0000256" key="1">
    <source>
        <dbReference type="PROSITE-ProRule" id="PRU00023"/>
    </source>
</evidence>
<dbReference type="Gene3D" id="1.25.40.20">
    <property type="entry name" value="Ankyrin repeat-containing domain"/>
    <property type="match status" value="1"/>
</dbReference>
<dbReference type="Proteomes" id="UP001278766">
    <property type="component" value="Unassembled WGS sequence"/>
</dbReference>
<accession>A0AAE0HGV9</accession>
<evidence type="ECO:0000313" key="3">
    <source>
        <dbReference type="Proteomes" id="UP001278766"/>
    </source>
</evidence>
<dbReference type="RefSeq" id="XP_062659837.1">
    <property type="nucleotide sequence ID" value="XM_062802332.1"/>
</dbReference>
<dbReference type="SMART" id="SM00248">
    <property type="entry name" value="ANK"/>
    <property type="match status" value="2"/>
</dbReference>
<feature type="repeat" description="ANK" evidence="1">
    <location>
        <begin position="46"/>
        <end position="78"/>
    </location>
</feature>
<dbReference type="AlphaFoldDB" id="A0AAE0HGV9"/>
<dbReference type="InterPro" id="IPR002110">
    <property type="entry name" value="Ankyrin_rpt"/>
</dbReference>
<dbReference type="GeneID" id="87839280"/>
<gene>
    <name evidence="2" type="ORF">B0H64DRAFT_374423</name>
</gene>
<feature type="repeat" description="ANK" evidence="1">
    <location>
        <begin position="10"/>
        <end position="43"/>
    </location>
</feature>
<organism evidence="2 3">
    <name type="scientific">Chaetomium fimeti</name>
    <dbReference type="NCBI Taxonomy" id="1854472"/>
    <lineage>
        <taxon>Eukaryota</taxon>
        <taxon>Fungi</taxon>
        <taxon>Dikarya</taxon>
        <taxon>Ascomycota</taxon>
        <taxon>Pezizomycotina</taxon>
        <taxon>Sordariomycetes</taxon>
        <taxon>Sordariomycetidae</taxon>
        <taxon>Sordariales</taxon>
        <taxon>Chaetomiaceae</taxon>
        <taxon>Chaetomium</taxon>
    </lineage>
</organism>
<keyword evidence="3" id="KW-1185">Reference proteome</keyword>
<protein>
    <recommendedName>
        <fullName evidence="4">Ankyrin repeat domain-containing protein</fullName>
    </recommendedName>
</protein>
<dbReference type="Pfam" id="PF12796">
    <property type="entry name" value="Ank_2"/>
    <property type="match status" value="1"/>
</dbReference>
<proteinExistence type="predicted"/>
<sequence length="112" mass="12008">MDGAEAPMAHGLSDLHIAVISGQADRVLKILTQRNKNALVNSGDADGATPLMTAVLTGRLTIAHLLLRNGGSPRVRDRRGYQASDYSKASFFKTKFDIYKRLGLPEPADGSA</sequence>
<dbReference type="PROSITE" id="PS50297">
    <property type="entry name" value="ANK_REP_REGION"/>
    <property type="match status" value="1"/>
</dbReference>
<evidence type="ECO:0000313" key="2">
    <source>
        <dbReference type="EMBL" id="KAK3296323.1"/>
    </source>
</evidence>